<accession>A0A1B7P0D1</accession>
<comment type="caution">
    <text evidence="2">The sequence shown here is derived from an EMBL/GenBank/DDBJ whole genome shotgun (WGS) entry which is preliminary data.</text>
</comment>
<evidence type="ECO:0000313" key="3">
    <source>
        <dbReference type="Proteomes" id="UP000091918"/>
    </source>
</evidence>
<evidence type="ECO:0000256" key="1">
    <source>
        <dbReference type="SAM" id="MobiDB-lite"/>
    </source>
</evidence>
<reference evidence="2 3" key="1">
    <citation type="submission" date="2015-07" db="EMBL/GenBank/DDBJ databases">
        <title>Emmonsia species relationships and genome sequence.</title>
        <authorList>
            <person name="Cuomo C.A."/>
            <person name="Schwartz I.S."/>
            <person name="Kenyon C."/>
            <person name="de Hoog G.S."/>
            <person name="Govender N.P."/>
            <person name="Botha A."/>
            <person name="Moreno L."/>
            <person name="de Vries M."/>
            <person name="Munoz J.F."/>
            <person name="Stielow J.B."/>
        </authorList>
    </citation>
    <scope>NUCLEOTIDE SEQUENCE [LARGE SCALE GENOMIC DNA]</scope>
    <source>
        <strain evidence="2 3">CBS 136260</strain>
    </source>
</reference>
<proteinExistence type="predicted"/>
<name>A0A1B7P0D1_9EURO</name>
<dbReference type="Proteomes" id="UP000091918">
    <property type="component" value="Unassembled WGS sequence"/>
</dbReference>
<feature type="region of interest" description="Disordered" evidence="1">
    <location>
        <begin position="1"/>
        <end position="40"/>
    </location>
</feature>
<dbReference type="EMBL" id="LGUA01000299">
    <property type="protein sequence ID" value="OAX82481.1"/>
    <property type="molecule type" value="Genomic_DNA"/>
</dbReference>
<sequence>MFGSEEVLQKVKEEEEEEEEEKEAEKSTASKAEKNPNPQIGAHELGFWIAAGVESWQLYISRSL</sequence>
<feature type="compositionally biased region" description="Basic and acidic residues" evidence="1">
    <location>
        <begin position="23"/>
        <end position="34"/>
    </location>
</feature>
<organism evidence="2 3">
    <name type="scientific">Emergomyces africanus</name>
    <dbReference type="NCBI Taxonomy" id="1955775"/>
    <lineage>
        <taxon>Eukaryota</taxon>
        <taxon>Fungi</taxon>
        <taxon>Dikarya</taxon>
        <taxon>Ascomycota</taxon>
        <taxon>Pezizomycotina</taxon>
        <taxon>Eurotiomycetes</taxon>
        <taxon>Eurotiomycetidae</taxon>
        <taxon>Onygenales</taxon>
        <taxon>Ajellomycetaceae</taxon>
        <taxon>Emergomyces</taxon>
    </lineage>
</organism>
<keyword evidence="3" id="KW-1185">Reference proteome</keyword>
<protein>
    <submittedName>
        <fullName evidence="2">Uncharacterized protein</fullName>
    </submittedName>
</protein>
<evidence type="ECO:0000313" key="2">
    <source>
        <dbReference type="EMBL" id="OAX82481.1"/>
    </source>
</evidence>
<gene>
    <name evidence="2" type="ORF">ACJ72_03164</name>
</gene>
<dbReference type="AlphaFoldDB" id="A0A1B7P0D1"/>